<dbReference type="CDD" id="cd01650">
    <property type="entry name" value="RT_nLTR_like"/>
    <property type="match status" value="1"/>
</dbReference>
<proteinExistence type="predicted"/>
<dbReference type="PANTHER" id="PTHR47510">
    <property type="entry name" value="REVERSE TRANSCRIPTASE DOMAIN-CONTAINING PROTEIN"/>
    <property type="match status" value="1"/>
</dbReference>
<dbReference type="SUPFAM" id="SSF56219">
    <property type="entry name" value="DNase I-like"/>
    <property type="match status" value="1"/>
</dbReference>
<dbReference type="EMBL" id="GIFC01018732">
    <property type="protein sequence ID" value="MXV00816.1"/>
    <property type="molecule type" value="Transcribed_RNA"/>
</dbReference>
<organism evidence="2">
    <name type="scientific">Ixodes ricinus</name>
    <name type="common">Common tick</name>
    <name type="synonym">Acarus ricinus</name>
    <dbReference type="NCBI Taxonomy" id="34613"/>
    <lineage>
        <taxon>Eukaryota</taxon>
        <taxon>Metazoa</taxon>
        <taxon>Ecdysozoa</taxon>
        <taxon>Arthropoda</taxon>
        <taxon>Chelicerata</taxon>
        <taxon>Arachnida</taxon>
        <taxon>Acari</taxon>
        <taxon>Parasitiformes</taxon>
        <taxon>Ixodida</taxon>
        <taxon>Ixodoidea</taxon>
        <taxon>Ixodidae</taxon>
        <taxon>Ixodinae</taxon>
        <taxon>Ixodes</taxon>
    </lineage>
</organism>
<dbReference type="AlphaFoldDB" id="A0A6B0VGV2"/>
<dbReference type="PANTHER" id="PTHR47510:SF3">
    <property type="entry name" value="ENDO_EXONUCLEASE_PHOSPHATASE DOMAIN-CONTAINING PROTEIN"/>
    <property type="match status" value="1"/>
</dbReference>
<protein>
    <submittedName>
        <fullName evidence="2">Putative tick transposon</fullName>
    </submittedName>
</protein>
<feature type="domain" description="Reverse transcriptase" evidence="1">
    <location>
        <begin position="495"/>
        <end position="773"/>
    </location>
</feature>
<dbReference type="PROSITE" id="PS50878">
    <property type="entry name" value="RT_POL"/>
    <property type="match status" value="1"/>
</dbReference>
<dbReference type="Pfam" id="PF00078">
    <property type="entry name" value="RVT_1"/>
    <property type="match status" value="1"/>
</dbReference>
<dbReference type="GO" id="GO:0071897">
    <property type="term" value="P:DNA biosynthetic process"/>
    <property type="evidence" value="ECO:0007669"/>
    <property type="project" value="UniProtKB-ARBA"/>
</dbReference>
<dbReference type="InterPro" id="IPR043502">
    <property type="entry name" value="DNA/RNA_pol_sf"/>
</dbReference>
<dbReference type="Gene3D" id="3.60.10.10">
    <property type="entry name" value="Endonuclease/exonuclease/phosphatase"/>
    <property type="match status" value="1"/>
</dbReference>
<sequence length="951" mass="107991">MNDTVVLSDFPSFLDLLPPSASALTLLHVNIRSIRKYWEDFQIIVESVKDTVDVFVLTEINVVEEGVSQQQFSLPGFQAFFLTRNAAKGGGIAVYVKTAWSAARLDLTFQYAECLSLKLYNANVSVSLLSFYRPPSESARLFLDEFNVILGNMPETDRLCLAGDFNIDLLKPSKAVVCDYLNILSSYGIESVILAATREEFLSQKMTISCIDHINVRNFSTPTVSVTVTQKLADHYFVGCRIGFKVQSQVTDQQRQITVVNFNKLDRLIAAYDWDAIITDFDYTNTYIKLVDNLSHFRAISTTTIRMKKRRQNQPWITSDVLSAIKEKDILWAKCRRAPRNDELRLQYQVYRNRVNAMVRFRKRQYFQDKFFLSRFDVAKTWSVVNEVKGCSNKSSIDSTITKNFGFDIESIADSFNRFFASFSGTSRDEFTTPTNLEPPVSESAFLPSMTAADLHAFLFSFKPNKAPGIDNIFVGDLRRNFGSLSNILLYILNGIIHSGAIPALFKSALVRPLYKGGTRNSVESYRPISILPCLALVLEKHILNTMTSFLTKFNVLSPSQYGFVPGLGTDSLLEDLADTLHATFEGNKYACALFLDVSKAFDSISHKVLLKKVFDYGFRGPFFHLLRDFLTQRSQQVSICGIKSTKAILRSGVPQGSVLSPLLFNLYVNDLAKTISGCEIFQYADDTLLVSRHINLHSATSLLQADATRAMDWFEANIININVHKTKLICFANPLKRKCLDIPFLLHPSNCEHCTCSPIEYVNTTKYLGIYFDNDLSWNSHLTYVAKKLRSISCMLYSTKTFLPISVRKMIVNALAYGLLRYGITLYANCSLFWQSKIDSILRGILKSVAYSPTGVPSDELFSYLCLPSFYALFKRCVISKHYWQSPYKIPRVAQRTLREGERFAVPRVCTRYGERLRSYYVPQLFNGLPPLFFHANSRRQLKRLLNSVC</sequence>
<dbReference type="InterPro" id="IPR000477">
    <property type="entry name" value="RT_dom"/>
</dbReference>
<accession>A0A6B0VGV2</accession>
<reference evidence="2" key="1">
    <citation type="submission" date="2019-12" db="EMBL/GenBank/DDBJ databases">
        <title>An insight into the sialome of adult female Ixodes ricinus ticks feeding for 6 days.</title>
        <authorList>
            <person name="Perner J."/>
            <person name="Ribeiro J.M.C."/>
        </authorList>
    </citation>
    <scope>NUCLEOTIDE SEQUENCE</scope>
    <source>
        <strain evidence="2">Semi-engorged</strain>
        <tissue evidence="2">Salivary glands</tissue>
    </source>
</reference>
<name>A0A6B0VGV2_IXORI</name>
<evidence type="ECO:0000259" key="1">
    <source>
        <dbReference type="PROSITE" id="PS50878"/>
    </source>
</evidence>
<evidence type="ECO:0000313" key="2">
    <source>
        <dbReference type="EMBL" id="MXV00816.1"/>
    </source>
</evidence>
<dbReference type="InterPro" id="IPR036691">
    <property type="entry name" value="Endo/exonu/phosph_ase_sf"/>
</dbReference>
<dbReference type="SUPFAM" id="SSF56672">
    <property type="entry name" value="DNA/RNA polymerases"/>
    <property type="match status" value="1"/>
</dbReference>